<dbReference type="Gene3D" id="3.50.30.40">
    <property type="entry name" value="Ribonuclease E inhibitor RraA/RraA-like"/>
    <property type="match status" value="1"/>
</dbReference>
<dbReference type="CDD" id="cd16841">
    <property type="entry name" value="RraA_family"/>
    <property type="match status" value="1"/>
</dbReference>
<dbReference type="GO" id="GO:0047443">
    <property type="term" value="F:4-hydroxy-4-methyl-2-oxoglutarate aldolase activity"/>
    <property type="evidence" value="ECO:0007669"/>
    <property type="project" value="TreeGrafter"/>
</dbReference>
<organism evidence="1">
    <name type="scientific">marine metagenome</name>
    <dbReference type="NCBI Taxonomy" id="408172"/>
    <lineage>
        <taxon>unclassified sequences</taxon>
        <taxon>metagenomes</taxon>
        <taxon>ecological metagenomes</taxon>
    </lineage>
</organism>
<evidence type="ECO:0000313" key="1">
    <source>
        <dbReference type="EMBL" id="SVA33957.1"/>
    </source>
</evidence>
<protein>
    <recommendedName>
        <fullName evidence="2">Dimethylmenaquinone methyltransferase</fullName>
    </recommendedName>
</protein>
<sequence>MPSDAAVARLRSLDTCAVSDALDQLGLPGTVIGIHRVSAERRIVGRVIPVKLGPAGEGVASRHLCSAAIEAGNSNDVIVVEHHSRQDAAGWGGLLSAAASLRGISGTIVDGAVRDVDDSRDLDYPVFARTVVPLTARGRVTEHAWNEPIVVGGVDVKSGDLVIADGSGVVFVDAARSTEVLEIAESIATREARLTTAVRTGTPVSRVMDGNYESMLDQRRSSE</sequence>
<evidence type="ECO:0008006" key="2">
    <source>
        <dbReference type="Google" id="ProtNLM"/>
    </source>
</evidence>
<proteinExistence type="predicted"/>
<dbReference type="GO" id="GO:0008948">
    <property type="term" value="F:oxaloacetate decarboxylase activity"/>
    <property type="evidence" value="ECO:0007669"/>
    <property type="project" value="TreeGrafter"/>
</dbReference>
<dbReference type="AlphaFoldDB" id="A0A381V2S9"/>
<dbReference type="InterPro" id="IPR036704">
    <property type="entry name" value="RraA/RraA-like_sf"/>
</dbReference>
<name>A0A381V2S9_9ZZZZ</name>
<dbReference type="InterPro" id="IPR005493">
    <property type="entry name" value="RraA/RraA-like"/>
</dbReference>
<accession>A0A381V2S9</accession>
<dbReference type="EMBL" id="UINC01007550">
    <property type="protein sequence ID" value="SVA33957.1"/>
    <property type="molecule type" value="Genomic_DNA"/>
</dbReference>
<dbReference type="SUPFAM" id="SSF89562">
    <property type="entry name" value="RraA-like"/>
    <property type="match status" value="1"/>
</dbReference>
<dbReference type="PANTHER" id="PTHR33254">
    <property type="entry name" value="4-HYDROXY-4-METHYL-2-OXOGLUTARATE ALDOLASE 3-RELATED"/>
    <property type="match status" value="1"/>
</dbReference>
<gene>
    <name evidence="1" type="ORF">METZ01_LOCUS86811</name>
</gene>
<dbReference type="Pfam" id="PF03737">
    <property type="entry name" value="RraA-like"/>
    <property type="match status" value="1"/>
</dbReference>
<reference evidence="1" key="1">
    <citation type="submission" date="2018-05" db="EMBL/GenBank/DDBJ databases">
        <authorList>
            <person name="Lanie J.A."/>
            <person name="Ng W.-L."/>
            <person name="Kazmierczak K.M."/>
            <person name="Andrzejewski T.M."/>
            <person name="Davidsen T.M."/>
            <person name="Wayne K.J."/>
            <person name="Tettelin H."/>
            <person name="Glass J.I."/>
            <person name="Rusch D."/>
            <person name="Podicherti R."/>
            <person name="Tsui H.-C.T."/>
            <person name="Winkler M.E."/>
        </authorList>
    </citation>
    <scope>NUCLEOTIDE SEQUENCE</scope>
</reference>
<dbReference type="PANTHER" id="PTHR33254:SF4">
    <property type="entry name" value="4-HYDROXY-4-METHYL-2-OXOGLUTARATE ALDOLASE 3-RELATED"/>
    <property type="match status" value="1"/>
</dbReference>